<evidence type="ECO:0000313" key="7">
    <source>
        <dbReference type="EMBL" id="QGM47714.1"/>
    </source>
</evidence>
<comment type="subcellular location">
    <subcellularLocation>
        <location evidence="6">Cell membrane</location>
        <topology evidence="6">Multi-pass membrane protein</topology>
    </subcellularLocation>
    <subcellularLocation>
        <location evidence="1">Membrane</location>
    </subcellularLocation>
</comment>
<dbReference type="EMBL" id="CP046052">
    <property type="protein sequence ID" value="QGM47714.1"/>
    <property type="molecule type" value="Genomic_DNA"/>
</dbReference>
<evidence type="ECO:0000313" key="8">
    <source>
        <dbReference type="Proteomes" id="UP000309061"/>
    </source>
</evidence>
<evidence type="ECO:0000256" key="5">
    <source>
        <dbReference type="ARBA" id="ARBA00023136"/>
    </source>
</evidence>
<protein>
    <recommendedName>
        <fullName evidence="6">SURF1-like protein</fullName>
    </recommendedName>
</protein>
<evidence type="ECO:0000256" key="2">
    <source>
        <dbReference type="ARBA" id="ARBA00007165"/>
    </source>
</evidence>
<sequence>MRPLPRSLGWQALSAGLALALLLSLGFWQTRRLAWKEALIARAETRMRAAPVAPPPRDQWALLAPEEYEYRHVEISGEFQHALNALVYAQAPPGGGLEPGFVVLTPLKLDDGGVVVVNRGFSPKSKIDQGAWKGEPAGRVSISGLLRAPQGRNMFTPEDDPRRGLWYTSDAIRIAAALGIEGAAPFILQQDPGADRAQASAEGLLRTPIEAVDIPNNHFSYAVTWFSLAAALAVVFALYARARLEEPRARA</sequence>
<evidence type="ECO:0000256" key="6">
    <source>
        <dbReference type="RuleBase" id="RU363076"/>
    </source>
</evidence>
<comment type="caution">
    <text evidence="6">Lacks conserved residue(s) required for the propagation of feature annotation.</text>
</comment>
<dbReference type="RefSeq" id="WP_136494368.1">
    <property type="nucleotide sequence ID" value="NZ_CP046052.1"/>
</dbReference>
<dbReference type="CDD" id="cd06662">
    <property type="entry name" value="SURF1"/>
    <property type="match status" value="1"/>
</dbReference>
<dbReference type="PANTHER" id="PTHR23427">
    <property type="entry name" value="SURFEIT LOCUS PROTEIN"/>
    <property type="match status" value="1"/>
</dbReference>
<dbReference type="Proteomes" id="UP000309061">
    <property type="component" value="Chromosome"/>
</dbReference>
<reference evidence="7 8" key="1">
    <citation type="submission" date="2019-11" db="EMBL/GenBank/DDBJ databases">
        <title>The genome sequence of Methylocystis heyeri.</title>
        <authorList>
            <person name="Oshkin I.Y."/>
            <person name="Miroshnikov K."/>
            <person name="Dedysh S.N."/>
        </authorList>
    </citation>
    <scope>NUCLEOTIDE SEQUENCE [LARGE SCALE GENOMIC DNA]</scope>
    <source>
        <strain evidence="7 8">H2</strain>
    </source>
</reference>
<dbReference type="GO" id="GO:0005886">
    <property type="term" value="C:plasma membrane"/>
    <property type="evidence" value="ECO:0007669"/>
    <property type="project" value="UniProtKB-SubCell"/>
</dbReference>
<dbReference type="AlphaFoldDB" id="A0A6B8KH68"/>
<evidence type="ECO:0000256" key="1">
    <source>
        <dbReference type="ARBA" id="ARBA00004370"/>
    </source>
</evidence>
<keyword evidence="6" id="KW-1003">Cell membrane</keyword>
<dbReference type="InterPro" id="IPR002994">
    <property type="entry name" value="Surf1/Shy1"/>
</dbReference>
<accession>A0A6B8KH68</accession>
<keyword evidence="5 6" id="KW-0472">Membrane</keyword>
<gene>
    <name evidence="7" type="ORF">H2LOC_019670</name>
</gene>
<feature type="transmembrane region" description="Helical" evidence="6">
    <location>
        <begin position="219"/>
        <end position="240"/>
    </location>
</feature>
<name>A0A6B8KH68_9HYPH</name>
<dbReference type="InterPro" id="IPR045214">
    <property type="entry name" value="Surf1/Surf4"/>
</dbReference>
<keyword evidence="8" id="KW-1185">Reference proteome</keyword>
<dbReference type="PROSITE" id="PS50895">
    <property type="entry name" value="SURF1"/>
    <property type="match status" value="1"/>
</dbReference>
<dbReference type="KEGG" id="mhey:H2LOC_019670"/>
<organism evidence="7 8">
    <name type="scientific">Methylocystis heyeri</name>
    <dbReference type="NCBI Taxonomy" id="391905"/>
    <lineage>
        <taxon>Bacteria</taxon>
        <taxon>Pseudomonadati</taxon>
        <taxon>Pseudomonadota</taxon>
        <taxon>Alphaproteobacteria</taxon>
        <taxon>Hyphomicrobiales</taxon>
        <taxon>Methylocystaceae</taxon>
        <taxon>Methylocystis</taxon>
    </lineage>
</organism>
<dbReference type="Pfam" id="PF02104">
    <property type="entry name" value="SURF1"/>
    <property type="match status" value="1"/>
</dbReference>
<evidence type="ECO:0000256" key="4">
    <source>
        <dbReference type="ARBA" id="ARBA00022989"/>
    </source>
</evidence>
<dbReference type="OrthoDB" id="6079986at2"/>
<keyword evidence="4 6" id="KW-1133">Transmembrane helix</keyword>
<evidence type="ECO:0000256" key="3">
    <source>
        <dbReference type="ARBA" id="ARBA00022692"/>
    </source>
</evidence>
<keyword evidence="3 6" id="KW-0812">Transmembrane</keyword>
<dbReference type="PANTHER" id="PTHR23427:SF2">
    <property type="entry name" value="SURFEIT LOCUS PROTEIN 1"/>
    <property type="match status" value="1"/>
</dbReference>
<comment type="similarity">
    <text evidence="2 6">Belongs to the SURF1 family.</text>
</comment>
<proteinExistence type="inferred from homology"/>